<dbReference type="Pfam" id="PF07478">
    <property type="entry name" value="Dala_Dala_lig_C"/>
    <property type="match status" value="1"/>
</dbReference>
<dbReference type="EMBL" id="PVNL01000029">
    <property type="protein sequence ID" value="PRQ09281.1"/>
    <property type="molecule type" value="Genomic_DNA"/>
</dbReference>
<organism evidence="5 6">
    <name type="scientific">Enhygromyxa salina</name>
    <dbReference type="NCBI Taxonomy" id="215803"/>
    <lineage>
        <taxon>Bacteria</taxon>
        <taxon>Pseudomonadati</taxon>
        <taxon>Myxococcota</taxon>
        <taxon>Polyangia</taxon>
        <taxon>Nannocystales</taxon>
        <taxon>Nannocystaceae</taxon>
        <taxon>Enhygromyxa</taxon>
    </lineage>
</organism>
<dbReference type="SUPFAM" id="SSF56059">
    <property type="entry name" value="Glutathione synthetase ATP-binding domain-like"/>
    <property type="match status" value="1"/>
</dbReference>
<dbReference type="InterPro" id="IPR011095">
    <property type="entry name" value="Dala_Dala_lig_C"/>
</dbReference>
<evidence type="ECO:0000259" key="4">
    <source>
        <dbReference type="PROSITE" id="PS50975"/>
    </source>
</evidence>
<keyword evidence="2 5" id="KW-0436">Ligase</keyword>
<gene>
    <name evidence="5" type="primary">ddl_3</name>
    <name evidence="5" type="ORF">ENSA7_09730</name>
</gene>
<evidence type="ECO:0000256" key="1">
    <source>
        <dbReference type="ARBA" id="ARBA00010871"/>
    </source>
</evidence>
<dbReference type="GO" id="GO:0008716">
    <property type="term" value="F:D-alanine-D-alanine ligase activity"/>
    <property type="evidence" value="ECO:0007669"/>
    <property type="project" value="UniProtKB-EC"/>
</dbReference>
<keyword evidence="3" id="KW-0067">ATP-binding</keyword>
<comment type="caution">
    <text evidence="5">The sequence shown here is derived from an EMBL/GenBank/DDBJ whole genome shotgun (WGS) entry which is preliminary data.</text>
</comment>
<dbReference type="AlphaFoldDB" id="A0A2S9YVZ4"/>
<dbReference type="EC" id="6.3.2.4" evidence="5"/>
<evidence type="ECO:0000256" key="3">
    <source>
        <dbReference type="PROSITE-ProRule" id="PRU00409"/>
    </source>
</evidence>
<comment type="similarity">
    <text evidence="1">Belongs to the D-alanine--D-alanine ligase family.</text>
</comment>
<dbReference type="GO" id="GO:0005524">
    <property type="term" value="F:ATP binding"/>
    <property type="evidence" value="ECO:0007669"/>
    <property type="project" value="UniProtKB-UniRule"/>
</dbReference>
<sequence length="347" mass="36111">MGTLTLGIIVPAGSSMRGACGANSTRAAGSAVAANTMATGPGVEDAEAHTARDLREAARALGMACEIVVIPAYSDEADFELRPVTDVLRRLAHVDKVMIAAHGDLGGSGRIHAAARACGLTVLGPSEAAISQAYDKLSTRQVLSHCNVPVPHTVVIGPNLAATTTDLQRLGWPGVIKPRRGADGIGVRRLANASLVAAAADAARVGDELLLEREIAGRELSVVVLDGKVLGVAELERELDEAGPRTRAMICPAPLDPRRRAGLESLALRACSTLKLSAGPTRVDLLLSERDNEVVLEVEPLPPLHRASVVARVARAAGLSYPRLCAQLLAAPDHVARPLTLVAPAHN</sequence>
<accession>A0A2S9YVZ4</accession>
<dbReference type="RefSeq" id="WP_146157345.1">
    <property type="nucleotide sequence ID" value="NZ_PVNL01000029.1"/>
</dbReference>
<evidence type="ECO:0000313" key="6">
    <source>
        <dbReference type="Proteomes" id="UP000238823"/>
    </source>
</evidence>
<protein>
    <submittedName>
        <fullName evidence="5">D-alanine--D-alanine ligase</fullName>
        <ecNumber evidence="5">6.3.2.4</ecNumber>
    </submittedName>
</protein>
<evidence type="ECO:0000313" key="5">
    <source>
        <dbReference type="EMBL" id="PRQ09281.1"/>
    </source>
</evidence>
<proteinExistence type="inferred from homology"/>
<dbReference type="InterPro" id="IPR013815">
    <property type="entry name" value="ATP_grasp_subdomain_1"/>
</dbReference>
<dbReference type="PANTHER" id="PTHR23132">
    <property type="entry name" value="D-ALANINE--D-ALANINE LIGASE"/>
    <property type="match status" value="1"/>
</dbReference>
<evidence type="ECO:0000256" key="2">
    <source>
        <dbReference type="ARBA" id="ARBA00022598"/>
    </source>
</evidence>
<keyword evidence="3" id="KW-0547">Nucleotide-binding</keyword>
<dbReference type="PROSITE" id="PS50975">
    <property type="entry name" value="ATP_GRASP"/>
    <property type="match status" value="1"/>
</dbReference>
<dbReference type="Proteomes" id="UP000238823">
    <property type="component" value="Unassembled WGS sequence"/>
</dbReference>
<reference evidence="5 6" key="1">
    <citation type="submission" date="2018-03" db="EMBL/GenBank/DDBJ databases">
        <title>Draft Genome Sequences of the Obligatory Marine Myxobacteria Enhygromyxa salina SWB007.</title>
        <authorList>
            <person name="Poehlein A."/>
            <person name="Moghaddam J.A."/>
            <person name="Harms H."/>
            <person name="Alanjari M."/>
            <person name="Koenig G.M."/>
            <person name="Daniel R."/>
            <person name="Schaeberle T.F."/>
        </authorList>
    </citation>
    <scope>NUCLEOTIDE SEQUENCE [LARGE SCALE GENOMIC DNA]</scope>
    <source>
        <strain evidence="5 6">SWB007</strain>
    </source>
</reference>
<dbReference type="OrthoDB" id="5513505at2"/>
<dbReference type="Gene3D" id="3.30.470.20">
    <property type="entry name" value="ATP-grasp fold, B domain"/>
    <property type="match status" value="1"/>
</dbReference>
<dbReference type="Gene3D" id="3.40.50.20">
    <property type="match status" value="1"/>
</dbReference>
<feature type="domain" description="ATP-grasp" evidence="4">
    <location>
        <begin position="140"/>
        <end position="330"/>
    </location>
</feature>
<dbReference type="PANTHER" id="PTHR23132:SF23">
    <property type="entry name" value="D-ALANINE--D-ALANINE LIGASE B"/>
    <property type="match status" value="1"/>
</dbReference>
<dbReference type="InterPro" id="IPR011761">
    <property type="entry name" value="ATP-grasp"/>
</dbReference>
<dbReference type="Gene3D" id="3.30.1490.20">
    <property type="entry name" value="ATP-grasp fold, A domain"/>
    <property type="match status" value="1"/>
</dbReference>
<dbReference type="GO" id="GO:0046872">
    <property type="term" value="F:metal ion binding"/>
    <property type="evidence" value="ECO:0007669"/>
    <property type="project" value="InterPro"/>
</dbReference>
<name>A0A2S9YVZ4_9BACT</name>